<evidence type="ECO:0000256" key="1">
    <source>
        <dbReference type="ARBA" id="ARBA00022490"/>
    </source>
</evidence>
<evidence type="ECO:0000256" key="4">
    <source>
        <dbReference type="HAMAP-Rule" id="MF_01632"/>
    </source>
</evidence>
<dbReference type="AlphaFoldDB" id="A0A1M6QG44"/>
<sequence>MRLGFMPSKVSDIDTCEDNASLIIPPTDWYRSLIAAGLRNPAVHGPARQWLQVQGSFTRALQKQCASSFHVEVQREGFAAPTLEEARRLGIPLRQQAWIREVRLCGDGKPWVLARTVIPLACLTGEGRRLIHLGSKPLGAYLFSSRGWQRGPLETGLCNHRSRCLSKTGVPEIARRSLFRNQKSALLVGEYLLPVLYRQS</sequence>
<dbReference type="GO" id="GO:0008813">
    <property type="term" value="F:chorismate lyase activity"/>
    <property type="evidence" value="ECO:0007669"/>
    <property type="project" value="UniProtKB-UniRule"/>
</dbReference>
<evidence type="ECO:0000313" key="6">
    <source>
        <dbReference type="Proteomes" id="UP000184497"/>
    </source>
</evidence>
<evidence type="ECO:0000256" key="2">
    <source>
        <dbReference type="ARBA" id="ARBA00022688"/>
    </source>
</evidence>
<keyword evidence="6" id="KW-1185">Reference proteome</keyword>
<keyword evidence="1 4" id="KW-0963">Cytoplasm</keyword>
<gene>
    <name evidence="4" type="primary">ubiC</name>
    <name evidence="5" type="ORF">SAMN05216369_0897</name>
</gene>
<dbReference type="SUPFAM" id="SSF64288">
    <property type="entry name" value="Chorismate lyase-like"/>
    <property type="match status" value="1"/>
</dbReference>
<feature type="binding site" evidence="4">
    <location>
        <position position="100"/>
    </location>
    <ligand>
        <name>substrate</name>
    </ligand>
</feature>
<dbReference type="UniPathway" id="UPA00232"/>
<accession>A0A1M6QG44</accession>
<dbReference type="HAMAP" id="MF_01632">
    <property type="entry name" value="UbiC"/>
    <property type="match status" value="1"/>
</dbReference>
<keyword evidence="2 4" id="KW-0831">Ubiquinone biosynthesis</keyword>
<dbReference type="Gene3D" id="3.40.1410.10">
    <property type="entry name" value="Chorismate lyase-like"/>
    <property type="match status" value="1"/>
</dbReference>
<comment type="catalytic activity">
    <reaction evidence="4">
        <text>chorismate = 4-hydroxybenzoate + pyruvate</text>
        <dbReference type="Rhea" id="RHEA:16505"/>
        <dbReference type="ChEBI" id="CHEBI:15361"/>
        <dbReference type="ChEBI" id="CHEBI:17879"/>
        <dbReference type="ChEBI" id="CHEBI:29748"/>
        <dbReference type="EC" id="4.1.3.40"/>
    </reaction>
</comment>
<dbReference type="STRING" id="564117.SAMN05216369_0897"/>
<organism evidence="5 6">
    <name type="scientific">Marinobacter antarcticus</name>
    <dbReference type="NCBI Taxonomy" id="564117"/>
    <lineage>
        <taxon>Bacteria</taxon>
        <taxon>Pseudomonadati</taxon>
        <taxon>Pseudomonadota</taxon>
        <taxon>Gammaproteobacteria</taxon>
        <taxon>Pseudomonadales</taxon>
        <taxon>Marinobacteraceae</taxon>
        <taxon>Marinobacter</taxon>
    </lineage>
</organism>
<dbReference type="InterPro" id="IPR028978">
    <property type="entry name" value="Chorismate_lyase_/UTRA_dom_sf"/>
</dbReference>
<evidence type="ECO:0000256" key="3">
    <source>
        <dbReference type="ARBA" id="ARBA00023239"/>
    </source>
</evidence>
<dbReference type="PANTHER" id="PTHR38683:SF1">
    <property type="entry name" value="CHORISMATE PYRUVATE-LYASE"/>
    <property type="match status" value="1"/>
</dbReference>
<dbReference type="EMBL" id="FRAQ01000001">
    <property type="protein sequence ID" value="SHK19219.1"/>
    <property type="molecule type" value="Genomic_DNA"/>
</dbReference>
<dbReference type="GO" id="GO:0006744">
    <property type="term" value="P:ubiquinone biosynthetic process"/>
    <property type="evidence" value="ECO:0007669"/>
    <property type="project" value="UniProtKB-UniRule"/>
</dbReference>
<dbReference type="EC" id="4.1.3.40" evidence="4"/>
<comment type="subcellular location">
    <subcellularLocation>
        <location evidence="4">Cytoplasm</location>
    </subcellularLocation>
</comment>
<keyword evidence="3 4" id="KW-0456">Lyase</keyword>
<proteinExistence type="inferred from homology"/>
<dbReference type="PANTHER" id="PTHR38683">
    <property type="entry name" value="CHORISMATE PYRUVATE-LYASE"/>
    <property type="match status" value="1"/>
</dbReference>
<comment type="function">
    <text evidence="4">Removes the pyruvyl group from chorismate, with concomitant aromatization of the ring, to provide 4-hydroxybenzoate (4HB) for the ubiquinone pathway.</text>
</comment>
<comment type="pathway">
    <text evidence="4">Cofactor biosynthesis; ubiquinone biosynthesis.</text>
</comment>
<name>A0A1M6QG44_9GAMM</name>
<dbReference type="GO" id="GO:0042866">
    <property type="term" value="P:pyruvate biosynthetic process"/>
    <property type="evidence" value="ECO:0007669"/>
    <property type="project" value="UniProtKB-UniRule"/>
</dbReference>
<dbReference type="InterPro" id="IPR007440">
    <property type="entry name" value="Chorismate--pyruvate_lyase"/>
</dbReference>
<comment type="caution">
    <text evidence="4">Lacks conserved residue(s) required for the propagation of feature annotation.</text>
</comment>
<reference evidence="6" key="1">
    <citation type="submission" date="2016-11" db="EMBL/GenBank/DDBJ databases">
        <authorList>
            <person name="Varghese N."/>
            <person name="Submissions S."/>
        </authorList>
    </citation>
    <scope>NUCLEOTIDE SEQUENCE [LARGE SCALE GENOMIC DNA]</scope>
    <source>
        <strain evidence="6">CGMCC 1.10835</strain>
    </source>
</reference>
<keyword evidence="4" id="KW-0670">Pyruvate</keyword>
<protein>
    <recommendedName>
        <fullName evidence="4">Probable chorismate pyruvate-lyase</fullName>
        <shortName evidence="4">CL</shortName>
        <shortName evidence="4">CPL</shortName>
        <ecNumber evidence="4">4.1.3.40</ecNumber>
    </recommendedName>
</protein>
<dbReference type="Proteomes" id="UP000184497">
    <property type="component" value="Unassembled WGS sequence"/>
</dbReference>
<dbReference type="GO" id="GO:0005829">
    <property type="term" value="C:cytosol"/>
    <property type="evidence" value="ECO:0007669"/>
    <property type="project" value="TreeGrafter"/>
</dbReference>
<feature type="binding site" evidence="4">
    <location>
        <position position="190"/>
    </location>
    <ligand>
        <name>substrate</name>
    </ligand>
</feature>
<comment type="similarity">
    <text evidence="4">Belongs to the UbiC family.</text>
</comment>
<dbReference type="Pfam" id="PF04345">
    <property type="entry name" value="Chor_lyase"/>
    <property type="match status" value="1"/>
</dbReference>
<evidence type="ECO:0000313" key="5">
    <source>
        <dbReference type="EMBL" id="SHK19219.1"/>
    </source>
</evidence>
<feature type="binding site" evidence="4">
    <location>
        <position position="138"/>
    </location>
    <ligand>
        <name>substrate</name>
    </ligand>
</feature>